<comment type="caution">
    <text evidence="7">The sequence shown here is derived from an EMBL/GenBank/DDBJ whole genome shotgun (WGS) entry which is preliminary data.</text>
</comment>
<evidence type="ECO:0000313" key="7">
    <source>
        <dbReference type="EMBL" id="KOG24892.1"/>
    </source>
</evidence>
<protein>
    <submittedName>
        <fullName evidence="7">Alcohol dehydrogenase</fullName>
    </submittedName>
</protein>
<comment type="similarity">
    <text evidence="2">Belongs to the zinc-containing alcohol dehydrogenase family.</text>
</comment>
<dbReference type="PANTHER" id="PTHR42813">
    <property type="entry name" value="ZINC-TYPE ALCOHOL DEHYDROGENASE-LIKE"/>
    <property type="match status" value="1"/>
</dbReference>
<keyword evidence="3" id="KW-0479">Metal-binding</keyword>
<dbReference type="InterPro" id="IPR011032">
    <property type="entry name" value="GroES-like_sf"/>
</dbReference>
<name>A0A0L8KG03_STRVR</name>
<dbReference type="Gene3D" id="3.90.180.10">
    <property type="entry name" value="Medium-chain alcohol dehydrogenases, catalytic domain"/>
    <property type="match status" value="1"/>
</dbReference>
<evidence type="ECO:0000256" key="5">
    <source>
        <dbReference type="ARBA" id="ARBA00023002"/>
    </source>
</evidence>
<proteinExistence type="inferred from homology"/>
<evidence type="ECO:0000256" key="1">
    <source>
        <dbReference type="ARBA" id="ARBA00001947"/>
    </source>
</evidence>
<comment type="cofactor">
    <cofactor evidence="1">
        <name>Zn(2+)</name>
        <dbReference type="ChEBI" id="CHEBI:29105"/>
    </cofactor>
</comment>
<organism evidence="7 8">
    <name type="scientific">Streptomyces viridochromogenes</name>
    <dbReference type="NCBI Taxonomy" id="1938"/>
    <lineage>
        <taxon>Bacteria</taxon>
        <taxon>Bacillati</taxon>
        <taxon>Actinomycetota</taxon>
        <taxon>Actinomycetes</taxon>
        <taxon>Kitasatosporales</taxon>
        <taxon>Streptomycetaceae</taxon>
        <taxon>Streptomyces</taxon>
    </lineage>
</organism>
<dbReference type="Pfam" id="PF08240">
    <property type="entry name" value="ADH_N"/>
    <property type="match status" value="1"/>
</dbReference>
<accession>A0A0L8KG03</accession>
<evidence type="ECO:0000259" key="6">
    <source>
        <dbReference type="Pfam" id="PF08240"/>
    </source>
</evidence>
<sequence>MGAMKALVFQGPGRIAWQEVPDPVVGDPADAIVRVDAVTICGTDLHILKGDVPEVTPGRVLGHEAVGTVVETGGDVRTVRPGDRVLVSCIT</sequence>
<keyword evidence="4" id="KW-0862">Zinc</keyword>
<dbReference type="GO" id="GO:0016491">
    <property type="term" value="F:oxidoreductase activity"/>
    <property type="evidence" value="ECO:0007669"/>
    <property type="project" value="UniProtKB-KW"/>
</dbReference>
<dbReference type="Proteomes" id="UP000037023">
    <property type="component" value="Unassembled WGS sequence"/>
</dbReference>
<evidence type="ECO:0000256" key="3">
    <source>
        <dbReference type="ARBA" id="ARBA00022723"/>
    </source>
</evidence>
<dbReference type="InterPro" id="IPR013154">
    <property type="entry name" value="ADH-like_N"/>
</dbReference>
<dbReference type="AlphaFoldDB" id="A0A0L8KG03"/>
<evidence type="ECO:0000256" key="2">
    <source>
        <dbReference type="ARBA" id="ARBA00008072"/>
    </source>
</evidence>
<dbReference type="GO" id="GO:0008270">
    <property type="term" value="F:zinc ion binding"/>
    <property type="evidence" value="ECO:0007669"/>
    <property type="project" value="InterPro"/>
</dbReference>
<feature type="domain" description="Alcohol dehydrogenase-like N-terminal" evidence="6">
    <location>
        <begin position="28"/>
        <end position="89"/>
    </location>
</feature>
<dbReference type="InterPro" id="IPR002328">
    <property type="entry name" value="ADH_Zn_CS"/>
</dbReference>
<evidence type="ECO:0000256" key="4">
    <source>
        <dbReference type="ARBA" id="ARBA00022833"/>
    </source>
</evidence>
<feature type="non-terminal residue" evidence="7">
    <location>
        <position position="91"/>
    </location>
</feature>
<reference evidence="7 8" key="1">
    <citation type="submission" date="2015-06" db="EMBL/GenBank/DDBJ databases">
        <authorList>
            <person name="Hoefler B.C."/>
            <person name="Straight P.D."/>
        </authorList>
    </citation>
    <scope>NUCLEOTIDE SEQUENCE [LARGE SCALE GENOMIC DNA]</scope>
    <source>
        <strain evidence="7 8">NRRL 3427</strain>
    </source>
</reference>
<dbReference type="PROSITE" id="PS00059">
    <property type="entry name" value="ADH_ZINC"/>
    <property type="match status" value="1"/>
</dbReference>
<gene>
    <name evidence="7" type="ORF">ADK34_18195</name>
</gene>
<dbReference type="PANTHER" id="PTHR42813:SF4">
    <property type="entry name" value="NADP-DEPENDENT ISOPROPANOL DEHYDROGENASE"/>
    <property type="match status" value="1"/>
</dbReference>
<dbReference type="EMBL" id="LGUP01000170">
    <property type="protein sequence ID" value="KOG24892.1"/>
    <property type="molecule type" value="Genomic_DNA"/>
</dbReference>
<keyword evidence="5" id="KW-0560">Oxidoreductase</keyword>
<dbReference type="SUPFAM" id="SSF50129">
    <property type="entry name" value="GroES-like"/>
    <property type="match status" value="1"/>
</dbReference>
<evidence type="ECO:0000313" key="8">
    <source>
        <dbReference type="Proteomes" id="UP000037023"/>
    </source>
</evidence>